<name>A0A2R6NQY8_9APHY</name>
<keyword evidence="3" id="KW-0539">Nucleus</keyword>
<dbReference type="GO" id="GO:0000118">
    <property type="term" value="C:histone deacetylase complex"/>
    <property type="evidence" value="ECO:0007669"/>
    <property type="project" value="TreeGrafter"/>
</dbReference>
<protein>
    <recommendedName>
        <fullName evidence="4">JmjC domain-containing protein</fullName>
    </recommendedName>
</protein>
<evidence type="ECO:0000313" key="5">
    <source>
        <dbReference type="EMBL" id="PSR74681.1"/>
    </source>
</evidence>
<evidence type="ECO:0000256" key="3">
    <source>
        <dbReference type="ARBA" id="ARBA00023242"/>
    </source>
</evidence>
<accession>A0A2R6NQY8</accession>
<dbReference type="SUPFAM" id="SSF51197">
    <property type="entry name" value="Clavaminate synthase-like"/>
    <property type="match status" value="1"/>
</dbReference>
<organism evidence="5 6">
    <name type="scientific">Hermanssonia centrifuga</name>
    <dbReference type="NCBI Taxonomy" id="98765"/>
    <lineage>
        <taxon>Eukaryota</taxon>
        <taxon>Fungi</taxon>
        <taxon>Dikarya</taxon>
        <taxon>Basidiomycota</taxon>
        <taxon>Agaricomycotina</taxon>
        <taxon>Agaricomycetes</taxon>
        <taxon>Polyporales</taxon>
        <taxon>Meruliaceae</taxon>
        <taxon>Hermanssonia</taxon>
    </lineage>
</organism>
<feature type="domain" description="JmjC" evidence="4">
    <location>
        <begin position="285"/>
        <end position="460"/>
    </location>
</feature>
<dbReference type="GO" id="GO:0006357">
    <property type="term" value="P:regulation of transcription by RNA polymerase II"/>
    <property type="evidence" value="ECO:0007669"/>
    <property type="project" value="TreeGrafter"/>
</dbReference>
<sequence length="460" mass="51458">MDFPVKWNVSLQLWHREIIKTLPIGFQCTVSKALLPILQQEQVHLELPDGLRRNRESKVRATCDNCMTSIFASTWICRICGLEACSECFTPLSKLEVDQGANDAVIGPGLFSCTRKKLHRVGDFSPMSRFRKDELEKAILNMKALLKESTAKEVGETNLSDSIIDGSPTSVSNGASTKSALPSSIPSHGAQYFTDSDLTDVAFRDIWSKGVPLVVTDLLHKFRLNWTPEYFSTKYGEQACQIVECQTNQIKFVTVGKFFSLFGKYQGRKGCWKLKDWPPSTDFKSAFPELYNDFNQATPVPNYVRRDGVLNVASHFPSNTIAPDLGPKMYNAMASSEMQGSKGSTQLHMDMADAVNIMLYAASTPDGRQGSAAWDLFKAEDSMKLRKFLGQKFKGQFEDDPIHSQQFYLDAQLRQELFKEFNVMSYRIYQKPGDAVFIPAGCAHQVSDNAASISSASYPD</sequence>
<evidence type="ECO:0000313" key="6">
    <source>
        <dbReference type="Proteomes" id="UP000186601"/>
    </source>
</evidence>
<reference evidence="5 6" key="1">
    <citation type="submission" date="2018-02" db="EMBL/GenBank/DDBJ databases">
        <title>Genome sequence of the basidiomycete white-rot fungus Phlebia centrifuga.</title>
        <authorList>
            <person name="Granchi Z."/>
            <person name="Peng M."/>
            <person name="de Vries R.P."/>
            <person name="Hilden K."/>
            <person name="Makela M.R."/>
            <person name="Grigoriev I."/>
            <person name="Riley R."/>
        </authorList>
    </citation>
    <scope>NUCLEOTIDE SEQUENCE [LARGE SCALE GENOMIC DNA]</scope>
    <source>
        <strain evidence="5 6">FBCC195</strain>
    </source>
</reference>
<dbReference type="Gene3D" id="2.60.120.650">
    <property type="entry name" value="Cupin"/>
    <property type="match status" value="1"/>
</dbReference>
<dbReference type="GO" id="GO:0000785">
    <property type="term" value="C:chromatin"/>
    <property type="evidence" value="ECO:0007669"/>
    <property type="project" value="TreeGrafter"/>
</dbReference>
<gene>
    <name evidence="5" type="ORF">PHLCEN_2v9647</name>
</gene>
<dbReference type="Proteomes" id="UP000186601">
    <property type="component" value="Unassembled WGS sequence"/>
</dbReference>
<dbReference type="SMART" id="SM00558">
    <property type="entry name" value="JmjC"/>
    <property type="match status" value="1"/>
</dbReference>
<dbReference type="PROSITE" id="PS51184">
    <property type="entry name" value="JMJC"/>
    <property type="match status" value="1"/>
</dbReference>
<evidence type="ECO:0000256" key="2">
    <source>
        <dbReference type="ARBA" id="ARBA00022723"/>
    </source>
</evidence>
<dbReference type="STRING" id="98765.A0A2R6NQY8"/>
<dbReference type="GO" id="GO:0032454">
    <property type="term" value="F:histone H3K9 demethylase activity"/>
    <property type="evidence" value="ECO:0007669"/>
    <property type="project" value="InterPro"/>
</dbReference>
<dbReference type="Pfam" id="PF02373">
    <property type="entry name" value="JmjC"/>
    <property type="match status" value="1"/>
</dbReference>
<keyword evidence="2" id="KW-0479">Metal-binding</keyword>
<dbReference type="GO" id="GO:0003712">
    <property type="term" value="F:transcription coregulator activity"/>
    <property type="evidence" value="ECO:0007669"/>
    <property type="project" value="TreeGrafter"/>
</dbReference>
<keyword evidence="6" id="KW-1185">Reference proteome</keyword>
<dbReference type="OrthoDB" id="1667110at2759"/>
<dbReference type="GO" id="GO:0046872">
    <property type="term" value="F:metal ion binding"/>
    <property type="evidence" value="ECO:0007669"/>
    <property type="project" value="UniProtKB-KW"/>
</dbReference>
<evidence type="ECO:0000259" key="4">
    <source>
        <dbReference type="PROSITE" id="PS51184"/>
    </source>
</evidence>
<dbReference type="EMBL" id="MLYV02000965">
    <property type="protein sequence ID" value="PSR74681.1"/>
    <property type="molecule type" value="Genomic_DNA"/>
</dbReference>
<dbReference type="AlphaFoldDB" id="A0A2R6NQY8"/>
<comment type="subcellular location">
    <subcellularLocation>
        <location evidence="1">Nucleus</location>
    </subcellularLocation>
</comment>
<proteinExistence type="predicted"/>
<dbReference type="InterPro" id="IPR045109">
    <property type="entry name" value="LSDs-like"/>
</dbReference>
<dbReference type="PANTHER" id="PTHR12549:SF38">
    <property type="entry name" value="JMJC DOMAIN-CONTAINING HISTONE DEMETHYLASE 2, ISOFORM A"/>
    <property type="match status" value="1"/>
</dbReference>
<dbReference type="GO" id="GO:0031490">
    <property type="term" value="F:chromatin DNA binding"/>
    <property type="evidence" value="ECO:0007669"/>
    <property type="project" value="TreeGrafter"/>
</dbReference>
<dbReference type="InterPro" id="IPR003347">
    <property type="entry name" value="JmjC_dom"/>
</dbReference>
<comment type="caution">
    <text evidence="5">The sequence shown here is derived from an EMBL/GenBank/DDBJ whole genome shotgun (WGS) entry which is preliminary data.</text>
</comment>
<evidence type="ECO:0000256" key="1">
    <source>
        <dbReference type="ARBA" id="ARBA00004123"/>
    </source>
</evidence>
<dbReference type="PANTHER" id="PTHR12549">
    <property type="entry name" value="JMJC DOMAIN-CONTAINING HISTONE DEMETHYLATION PROTEIN"/>
    <property type="match status" value="1"/>
</dbReference>